<comment type="caution">
    <text evidence="2">The sequence shown here is derived from an EMBL/GenBank/DDBJ whole genome shotgun (WGS) entry which is preliminary data.</text>
</comment>
<evidence type="ECO:0000313" key="3">
    <source>
        <dbReference type="Proteomes" id="UP000826271"/>
    </source>
</evidence>
<keyword evidence="1" id="KW-0812">Transmembrane</keyword>
<keyword evidence="1" id="KW-0472">Membrane</keyword>
<organism evidence="2 3">
    <name type="scientific">Buddleja alternifolia</name>
    <dbReference type="NCBI Taxonomy" id="168488"/>
    <lineage>
        <taxon>Eukaryota</taxon>
        <taxon>Viridiplantae</taxon>
        <taxon>Streptophyta</taxon>
        <taxon>Embryophyta</taxon>
        <taxon>Tracheophyta</taxon>
        <taxon>Spermatophyta</taxon>
        <taxon>Magnoliopsida</taxon>
        <taxon>eudicotyledons</taxon>
        <taxon>Gunneridae</taxon>
        <taxon>Pentapetalae</taxon>
        <taxon>asterids</taxon>
        <taxon>lamiids</taxon>
        <taxon>Lamiales</taxon>
        <taxon>Scrophulariaceae</taxon>
        <taxon>Buddlejeae</taxon>
        <taxon>Buddleja</taxon>
    </lineage>
</organism>
<proteinExistence type="predicted"/>
<evidence type="ECO:0000313" key="2">
    <source>
        <dbReference type="EMBL" id="KAG8384690.1"/>
    </source>
</evidence>
<accession>A0AAV6Y070</accession>
<gene>
    <name evidence="2" type="ORF">BUALT_Bualt04G0144200</name>
</gene>
<feature type="transmembrane region" description="Helical" evidence="1">
    <location>
        <begin position="91"/>
        <end position="114"/>
    </location>
</feature>
<dbReference type="Proteomes" id="UP000826271">
    <property type="component" value="Unassembled WGS sequence"/>
</dbReference>
<dbReference type="EMBL" id="WHWC01000004">
    <property type="protein sequence ID" value="KAG8384690.1"/>
    <property type="molecule type" value="Genomic_DNA"/>
</dbReference>
<dbReference type="PANTHER" id="PTHR46996">
    <property type="entry name" value="OS05G0488500 PROTEIN"/>
    <property type="match status" value="1"/>
</dbReference>
<name>A0AAV6Y070_9LAMI</name>
<keyword evidence="1" id="KW-1133">Transmembrane helix</keyword>
<keyword evidence="3" id="KW-1185">Reference proteome</keyword>
<evidence type="ECO:0008006" key="4">
    <source>
        <dbReference type="Google" id="ProtNLM"/>
    </source>
</evidence>
<protein>
    <recommendedName>
        <fullName evidence="4">Ribosomal protein L34e superfamily protein</fullName>
    </recommendedName>
</protein>
<feature type="transmembrane region" description="Helical" evidence="1">
    <location>
        <begin position="42"/>
        <end position="61"/>
    </location>
</feature>
<reference evidence="2" key="1">
    <citation type="submission" date="2019-10" db="EMBL/GenBank/DDBJ databases">
        <authorList>
            <person name="Zhang R."/>
            <person name="Pan Y."/>
            <person name="Wang J."/>
            <person name="Ma R."/>
            <person name="Yu S."/>
        </authorList>
    </citation>
    <scope>NUCLEOTIDE SEQUENCE</scope>
    <source>
        <strain evidence="2">LA-IB0</strain>
        <tissue evidence="2">Leaf</tissue>
    </source>
</reference>
<sequence length="210" mass="23098">MVCFDSSILVNKHIDMPKSTNPSHRNKKAFNCSTSCDQSSSAIIDVIIMIAVSTACMYLLYPYITVLGHKTIELGEEVIDIMSEEILHAPVVFGCLGLSVLFAVMAIVAITVCADRKCGRSGCRGLREAAEFDIQLETEECVKKSSCLGKNGLQKGLFELRRDHHKELEAELKKMAPPNGRAVLVFRASCGCSIGTMEVPGPRKYRKVKK</sequence>
<dbReference type="PANTHER" id="PTHR46996:SF4">
    <property type="entry name" value="RIBOSOMAL PROTEIN L34E SUPERFAMILY PROTEIN"/>
    <property type="match status" value="1"/>
</dbReference>
<dbReference type="AlphaFoldDB" id="A0AAV6Y070"/>
<evidence type="ECO:0000256" key="1">
    <source>
        <dbReference type="SAM" id="Phobius"/>
    </source>
</evidence>